<reference evidence="1" key="1">
    <citation type="submission" date="2021-02" db="EMBL/GenBank/DDBJ databases">
        <authorList>
            <person name="Nowell W R."/>
        </authorList>
    </citation>
    <scope>NUCLEOTIDE SEQUENCE</scope>
</reference>
<accession>A0A820QXM0</accession>
<sequence>MENDDQKVAIDCVNKLLEALCRSAELQLKEAIEKHIHDKMSVLNRRSIIEELDHDVYNAEDDWLKRYVLHFPELII</sequence>
<gene>
    <name evidence="1" type="ORF">OKA104_LOCUS52935</name>
</gene>
<dbReference type="EMBL" id="CAJOAY010031831">
    <property type="protein sequence ID" value="CAF4428443.1"/>
    <property type="molecule type" value="Genomic_DNA"/>
</dbReference>
<evidence type="ECO:0000313" key="1">
    <source>
        <dbReference type="EMBL" id="CAF4428443.1"/>
    </source>
</evidence>
<name>A0A820QXM0_9BILA</name>
<protein>
    <submittedName>
        <fullName evidence="1">Uncharacterized protein</fullName>
    </submittedName>
</protein>
<evidence type="ECO:0000313" key="2">
    <source>
        <dbReference type="Proteomes" id="UP000663881"/>
    </source>
</evidence>
<dbReference type="Proteomes" id="UP000663881">
    <property type="component" value="Unassembled WGS sequence"/>
</dbReference>
<proteinExistence type="predicted"/>
<organism evidence="1 2">
    <name type="scientific">Adineta steineri</name>
    <dbReference type="NCBI Taxonomy" id="433720"/>
    <lineage>
        <taxon>Eukaryota</taxon>
        <taxon>Metazoa</taxon>
        <taxon>Spiralia</taxon>
        <taxon>Gnathifera</taxon>
        <taxon>Rotifera</taxon>
        <taxon>Eurotatoria</taxon>
        <taxon>Bdelloidea</taxon>
        <taxon>Adinetida</taxon>
        <taxon>Adinetidae</taxon>
        <taxon>Adineta</taxon>
    </lineage>
</organism>
<dbReference type="AlphaFoldDB" id="A0A820QXM0"/>
<comment type="caution">
    <text evidence="1">The sequence shown here is derived from an EMBL/GenBank/DDBJ whole genome shotgun (WGS) entry which is preliminary data.</text>
</comment>